<dbReference type="InterPro" id="IPR015421">
    <property type="entry name" value="PyrdxlP-dep_Trfase_major"/>
</dbReference>
<keyword evidence="8" id="KW-1185">Reference proteome</keyword>
<evidence type="ECO:0000256" key="5">
    <source>
        <dbReference type="PIRSR" id="PIRSR017617-1"/>
    </source>
</evidence>
<dbReference type="CDD" id="cd06502">
    <property type="entry name" value="TA_like"/>
    <property type="match status" value="1"/>
</dbReference>
<evidence type="ECO:0000256" key="3">
    <source>
        <dbReference type="ARBA" id="ARBA00022898"/>
    </source>
</evidence>
<dbReference type="PANTHER" id="PTHR48097">
    <property type="entry name" value="L-THREONINE ALDOLASE-RELATED"/>
    <property type="match status" value="1"/>
</dbReference>
<dbReference type="InParanoid" id="M1Z2Q3"/>
<evidence type="ECO:0000256" key="2">
    <source>
        <dbReference type="ARBA" id="ARBA00006966"/>
    </source>
</evidence>
<dbReference type="EMBL" id="CAQJ01000102">
    <property type="protein sequence ID" value="CCQ92024.1"/>
    <property type="molecule type" value="Genomic_DNA"/>
</dbReference>
<dbReference type="InterPro" id="IPR023603">
    <property type="entry name" value="Low_specificity_L-TA-like"/>
</dbReference>
<evidence type="ECO:0000313" key="8">
    <source>
        <dbReference type="Proteomes" id="UP000011704"/>
    </source>
</evidence>
<dbReference type="Pfam" id="PF01212">
    <property type="entry name" value="Beta_elim_lyase"/>
    <property type="match status" value="1"/>
</dbReference>
<evidence type="ECO:0000256" key="1">
    <source>
        <dbReference type="ARBA" id="ARBA00001933"/>
    </source>
</evidence>
<accession>M1Z2Q3</accession>
<evidence type="ECO:0000256" key="4">
    <source>
        <dbReference type="ARBA" id="ARBA00023239"/>
    </source>
</evidence>
<dbReference type="InterPro" id="IPR015422">
    <property type="entry name" value="PyrdxlP-dep_Trfase_small"/>
</dbReference>
<dbReference type="GO" id="GO:0008732">
    <property type="term" value="F:L-allo-threonine aldolase activity"/>
    <property type="evidence" value="ECO:0007669"/>
    <property type="project" value="TreeGrafter"/>
</dbReference>
<protein>
    <submittedName>
        <fullName evidence="7">Low-specificity L-threonine aldolase</fullName>
        <ecNumber evidence="7">4.1.2.5</ecNumber>
    </submittedName>
</protein>
<name>M1Z2Q3_NITG3</name>
<gene>
    <name evidence="7" type="primary">ltaE</name>
    <name evidence="7" type="ORF">NITGR_920003</name>
</gene>
<keyword evidence="3" id="KW-0663">Pyridoxal phosphate</keyword>
<evidence type="ECO:0000259" key="6">
    <source>
        <dbReference type="Pfam" id="PF01212"/>
    </source>
</evidence>
<dbReference type="GO" id="GO:0006567">
    <property type="term" value="P:L-threonine catabolic process"/>
    <property type="evidence" value="ECO:0007669"/>
    <property type="project" value="TreeGrafter"/>
</dbReference>
<reference evidence="7 8" key="1">
    <citation type="journal article" date="2013" name="Front. Microbiol.">
        <title>The genome of Nitrospina gracilis illuminates the metabolism and evolution of the major marine nitrite oxidizer.</title>
        <authorList>
            <person name="Luecker S."/>
            <person name="Nowka B."/>
            <person name="Rattei T."/>
            <person name="Spieck E."/>
            <person name="and Daims H."/>
        </authorList>
    </citation>
    <scope>NUCLEOTIDE SEQUENCE [LARGE SCALE GENOMIC DNA]</scope>
    <source>
        <strain evidence="7 8">3/211</strain>
    </source>
</reference>
<dbReference type="FunFam" id="3.90.1150.10:FF:000041">
    <property type="entry name" value="Low-specificity L-threonine aldolase"/>
    <property type="match status" value="1"/>
</dbReference>
<dbReference type="PIRSF" id="PIRSF017617">
    <property type="entry name" value="Thr_aldolase"/>
    <property type="match status" value="1"/>
</dbReference>
<dbReference type="GO" id="GO:0006545">
    <property type="term" value="P:glycine biosynthetic process"/>
    <property type="evidence" value="ECO:0007669"/>
    <property type="project" value="TreeGrafter"/>
</dbReference>
<sequence length="344" mass="37914">MQIIDYRSDTLTQPTDAMRQAMANAKVGDDVFDEDPTVHRLQELAAEKTGKEAALFVPSGTMGNLVSLLTHCQRGDEIILGRRSHIFINEVGGLSALGGIHPHPVANRDDGTLDMGEVKAAIRKDDVHYPPTRLICLENTHNYCGGYPLTVEYMQEVRSLADQNDLKIHLDGARLFNAAVALGVEPVALTRDADSIMLSLSKGLSAPAGSLICGPADWVARARKWRKMVGGGMRQVGILAAAGLEALNHHPKRLIEDHNNARELAQGLHKTPGIQINCDRVYTNILFFRLQHPDMGAEALERLLDDKGVRVLHMGDSWFRAVLHRHITNGMVKTTLDILREILK</sequence>
<dbReference type="Gene3D" id="3.40.640.10">
    <property type="entry name" value="Type I PLP-dependent aspartate aminotransferase-like (Major domain)"/>
    <property type="match status" value="1"/>
</dbReference>
<dbReference type="InterPro" id="IPR001597">
    <property type="entry name" value="ArAA_b-elim_lyase/Thr_aldolase"/>
</dbReference>
<dbReference type="STRING" id="1266370.NITGR_920003"/>
<evidence type="ECO:0000313" key="7">
    <source>
        <dbReference type="EMBL" id="CCQ92024.1"/>
    </source>
</evidence>
<dbReference type="HOGENOM" id="CLU_029381_0_4_0"/>
<proteinExistence type="inferred from homology"/>
<dbReference type="FunFam" id="3.40.640.10:FF:000030">
    <property type="entry name" value="Low-specificity L-threonine aldolase"/>
    <property type="match status" value="1"/>
</dbReference>
<comment type="caution">
    <text evidence="7">The sequence shown here is derived from an EMBL/GenBank/DDBJ whole genome shotgun (WGS) entry which is preliminary data.</text>
</comment>
<feature type="domain" description="Aromatic amino acid beta-eliminating lyase/threonine aldolase" evidence="6">
    <location>
        <begin position="5"/>
        <end position="288"/>
    </location>
</feature>
<dbReference type="AlphaFoldDB" id="M1Z2Q3"/>
<dbReference type="GO" id="GO:0005829">
    <property type="term" value="C:cytosol"/>
    <property type="evidence" value="ECO:0007669"/>
    <property type="project" value="TreeGrafter"/>
</dbReference>
<dbReference type="Proteomes" id="UP000011704">
    <property type="component" value="Unassembled WGS sequence"/>
</dbReference>
<comment type="similarity">
    <text evidence="2">Belongs to the threonine aldolase family.</text>
</comment>
<feature type="modified residue" description="N6-(pyridoxal phosphate)lysine" evidence="5">
    <location>
        <position position="202"/>
    </location>
</feature>
<dbReference type="RefSeq" id="WP_005011469.1">
    <property type="nucleotide sequence ID" value="NZ_HG422173.1"/>
</dbReference>
<keyword evidence="4 7" id="KW-0456">Lyase</keyword>
<dbReference type="SUPFAM" id="SSF53383">
    <property type="entry name" value="PLP-dependent transferases"/>
    <property type="match status" value="1"/>
</dbReference>
<dbReference type="NCBIfam" id="NF007825">
    <property type="entry name" value="PRK10534.1"/>
    <property type="match status" value="1"/>
</dbReference>
<dbReference type="FunCoup" id="M1Z2Q3">
    <property type="interactions" value="374"/>
</dbReference>
<dbReference type="NCBIfam" id="NF041359">
    <property type="entry name" value="GntG_guanitoxin"/>
    <property type="match status" value="1"/>
</dbReference>
<dbReference type="OrthoDB" id="9774495at2"/>
<comment type="cofactor">
    <cofactor evidence="1">
        <name>pyridoxal 5'-phosphate</name>
        <dbReference type="ChEBI" id="CHEBI:597326"/>
    </cofactor>
</comment>
<dbReference type="EC" id="4.1.2.5" evidence="7"/>
<dbReference type="Gene3D" id="3.90.1150.10">
    <property type="entry name" value="Aspartate Aminotransferase, domain 1"/>
    <property type="match status" value="1"/>
</dbReference>
<dbReference type="PANTHER" id="PTHR48097:SF9">
    <property type="entry name" value="L-THREONINE ALDOLASE"/>
    <property type="match status" value="1"/>
</dbReference>
<dbReference type="InterPro" id="IPR015424">
    <property type="entry name" value="PyrdxlP-dep_Trfase"/>
</dbReference>
<organism evidence="7 8">
    <name type="scientific">Nitrospina gracilis (strain 3/211)</name>
    <dbReference type="NCBI Taxonomy" id="1266370"/>
    <lineage>
        <taxon>Bacteria</taxon>
        <taxon>Pseudomonadati</taxon>
        <taxon>Nitrospinota/Tectimicrobiota group</taxon>
        <taxon>Nitrospinota</taxon>
        <taxon>Nitrospinia</taxon>
        <taxon>Nitrospinales</taxon>
        <taxon>Nitrospinaceae</taxon>
        <taxon>Nitrospina</taxon>
    </lineage>
</organism>